<proteinExistence type="predicted"/>
<feature type="domain" description="F5/8 type C" evidence="1">
    <location>
        <begin position="917"/>
        <end position="1064"/>
    </location>
</feature>
<dbReference type="InterPro" id="IPR026444">
    <property type="entry name" value="Secre_tail"/>
</dbReference>
<reference evidence="2 3" key="1">
    <citation type="submission" date="2016-11" db="EMBL/GenBank/DDBJ databases">
        <authorList>
            <person name="Jaros S."/>
            <person name="Januszkiewicz K."/>
            <person name="Wedrychowicz H."/>
        </authorList>
    </citation>
    <scope>NUCLEOTIDE SEQUENCE [LARGE SCALE GENOMIC DNA]</scope>
    <source>
        <strain evidence="2 3">DSM 27063</strain>
    </source>
</reference>
<dbReference type="InterPro" id="IPR035986">
    <property type="entry name" value="PKD_dom_sf"/>
</dbReference>
<dbReference type="OrthoDB" id="9757809at2"/>
<dbReference type="NCBIfam" id="TIGR04183">
    <property type="entry name" value="Por_Secre_tail"/>
    <property type="match status" value="1"/>
</dbReference>
<dbReference type="Gene3D" id="2.60.120.260">
    <property type="entry name" value="Galactose-binding domain-like"/>
    <property type="match status" value="1"/>
</dbReference>
<protein>
    <submittedName>
        <fullName evidence="2">Por secretion system C-terminal sorting domain-containing protein</fullName>
    </submittedName>
</protein>
<dbReference type="InterPro" id="IPR000421">
    <property type="entry name" value="FA58C"/>
</dbReference>
<gene>
    <name evidence="2" type="ORF">SAMN05444280_11267</name>
</gene>
<organism evidence="2 3">
    <name type="scientific">Tangfeifania diversioriginum</name>
    <dbReference type="NCBI Taxonomy" id="1168035"/>
    <lineage>
        <taxon>Bacteria</taxon>
        <taxon>Pseudomonadati</taxon>
        <taxon>Bacteroidota</taxon>
        <taxon>Bacteroidia</taxon>
        <taxon>Marinilabiliales</taxon>
        <taxon>Prolixibacteraceae</taxon>
        <taxon>Tangfeifania</taxon>
    </lineage>
</organism>
<dbReference type="PROSITE" id="PS50022">
    <property type="entry name" value="FA58C_3"/>
    <property type="match status" value="1"/>
</dbReference>
<dbReference type="SUPFAM" id="SSF49785">
    <property type="entry name" value="Galactose-binding domain-like"/>
    <property type="match status" value="1"/>
</dbReference>
<dbReference type="EMBL" id="FQZE01000012">
    <property type="protein sequence ID" value="SHJ16669.1"/>
    <property type="molecule type" value="Genomic_DNA"/>
</dbReference>
<evidence type="ECO:0000313" key="3">
    <source>
        <dbReference type="Proteomes" id="UP000184050"/>
    </source>
</evidence>
<dbReference type="AlphaFoldDB" id="A0A1M6H3C8"/>
<accession>A0A1M6H3C8</accession>
<dbReference type="PANTHER" id="PTHR43739">
    <property type="entry name" value="XYLOGLUCANASE (EUROFUNG)"/>
    <property type="match status" value="1"/>
</dbReference>
<dbReference type="RefSeq" id="WP_073168709.1">
    <property type="nucleotide sequence ID" value="NZ_FQZE01000012.1"/>
</dbReference>
<dbReference type="InterPro" id="IPR008979">
    <property type="entry name" value="Galactose-bd-like_sf"/>
</dbReference>
<dbReference type="Pfam" id="PF00754">
    <property type="entry name" value="F5_F8_type_C"/>
    <property type="match status" value="1"/>
</dbReference>
<evidence type="ECO:0000313" key="2">
    <source>
        <dbReference type="EMBL" id="SHJ16669.1"/>
    </source>
</evidence>
<sequence length="1160" mass="130050">MLKIHFSLFVVLIFCCVESINSQTQFTPYDDLPGIDKVYKPAFNETYTGWKKMLYEFPVNLHEIENDFNSYRLKNSNEKSPVIKYYKLWRRVIENYADGDGEIILPDVETYRKKQFNEQQKALFSQKSAQSDPSNWQFLGPKETFWQNETNLNEAFKTPEGDPKQCPWQANVYAFDVSKTNPDVLYCGTETGYISKTINKGLTWELLGKNYPFGGGAPAVAIHPENADTVYVSAGNQMHKTTDGGQTWMPLLQPSEQFGAVRLKIHPENPDIIIAASSSGFFMTEDSGENWSRKWSNAVWDVEFKPDNPSVIYALTKNLAGVFQVIVSENTGRSFNVDDNFPSTYPEESGGLLAVTPANPSLLYVTLLARENGEGIPFIIKGENSNGTFSWEETKKGQTIQKGGLGGFTNGQGYFDLVLEASPNDENLVFWGTCTLFKSTDGGYNFSKTGGYGGDFPIHPDIQDMQILPNGETWVATDGGMNFSTDYFTDLANYSSRTQGIVGSDMWGFDQGWNEDLIVGGRYHNGNTAIADFYDEKALRMGGAESPTGWVIKGKSRHVAFNDLGNGWILPKTAESLPEGRFIFSKFPNMDEYGGRRSNLVHHPNYYGTLYLGEGNGFWKSTDAGENFDLLHQFPDRVRYLQVSHKNPDVFYADVVGKGLYRSNDGGKLWEHKSALTNGQYGDLSWGGKLFFVISPFNEDKIYVCLQNGMWSADAGKIFVSEDGGDTWTDYTSGLNEYTKCMVIQPTPDETDLVYLFTNSKNGSRSKVFYRYEGQPYWNEFNSHYPAGMTVNLALPFYRDSKVRVAGNAGIWESSLAETTFQPIVNPWVEKPFYNCMEDTLYFNDHSILNHEGAQWNWEITPEPAYISDAGIRNPKVALGNPGTYDVTLTVEQDGETWSKTIHEMVSTTTCPSVNDCGNPAELNKEDWSLVYVDSEETVGEDGAAANAFDGDPDSFWHTEWYYSEPGQPHEIQIDLGRDYQISQLNYLPRQSSANGRVKNFELYVSNNTNNWGEAVAEGAFESGAGRKQIDFEAQSGQFVKFRSLSEQNGNPFTTVAELDFVGCISQNSTTSKMQQLAETGAYPIPANEQITVELPAGQGSPQWNYKMIDLTGKIVDAGRFSHVSPKHSFSLNGFEPGIYLMLLKNQNSATTYRIKFVVE</sequence>
<dbReference type="SUPFAM" id="SSF110296">
    <property type="entry name" value="Oligoxyloglucan reducing end-specific cellobiohydrolase"/>
    <property type="match status" value="2"/>
</dbReference>
<dbReference type="GO" id="GO:0010411">
    <property type="term" value="P:xyloglucan metabolic process"/>
    <property type="evidence" value="ECO:0007669"/>
    <property type="project" value="TreeGrafter"/>
</dbReference>
<evidence type="ECO:0000259" key="1">
    <source>
        <dbReference type="PROSITE" id="PS50022"/>
    </source>
</evidence>
<keyword evidence="3" id="KW-1185">Reference proteome</keyword>
<name>A0A1M6H3C8_9BACT</name>
<dbReference type="PANTHER" id="PTHR43739:SF5">
    <property type="entry name" value="EXO-ALPHA-SIALIDASE"/>
    <property type="match status" value="1"/>
</dbReference>
<dbReference type="Gene3D" id="2.130.10.10">
    <property type="entry name" value="YVTN repeat-like/Quinoprotein amine dehydrogenase"/>
    <property type="match status" value="3"/>
</dbReference>
<dbReference type="InterPro" id="IPR015943">
    <property type="entry name" value="WD40/YVTN_repeat-like_dom_sf"/>
</dbReference>
<dbReference type="STRING" id="1168035.SAMN05444280_11267"/>
<dbReference type="Pfam" id="PF18962">
    <property type="entry name" value="Por_Secre_tail"/>
    <property type="match status" value="1"/>
</dbReference>
<dbReference type="InterPro" id="IPR052025">
    <property type="entry name" value="Xyloglucanase_GH74"/>
</dbReference>
<dbReference type="Proteomes" id="UP000184050">
    <property type="component" value="Unassembled WGS sequence"/>
</dbReference>
<dbReference type="SUPFAM" id="SSF49299">
    <property type="entry name" value="PKD domain"/>
    <property type="match status" value="1"/>
</dbReference>